<gene>
    <name evidence="12" type="ORF">P691DRAFT_804622</name>
</gene>
<feature type="repeat" description="WD" evidence="11">
    <location>
        <begin position="613"/>
        <end position="645"/>
    </location>
</feature>
<dbReference type="SMART" id="SM00320">
    <property type="entry name" value="WD40"/>
    <property type="match status" value="10"/>
</dbReference>
<feature type="repeat" description="WD" evidence="11">
    <location>
        <begin position="189"/>
        <end position="228"/>
    </location>
</feature>
<feature type="repeat" description="WD" evidence="11">
    <location>
        <begin position="658"/>
        <end position="690"/>
    </location>
</feature>
<dbReference type="PROSITE" id="PS00678">
    <property type="entry name" value="WD_REPEATS_1"/>
    <property type="match status" value="1"/>
</dbReference>
<dbReference type="OrthoDB" id="27911at2759"/>
<evidence type="ECO:0000256" key="5">
    <source>
        <dbReference type="ARBA" id="ARBA00020267"/>
    </source>
</evidence>
<dbReference type="GO" id="GO:0002098">
    <property type="term" value="P:tRNA wobble uridine modification"/>
    <property type="evidence" value="ECO:0007669"/>
    <property type="project" value="InterPro"/>
</dbReference>
<feature type="repeat" description="WD" evidence="11">
    <location>
        <begin position="52"/>
        <end position="83"/>
    </location>
</feature>
<dbReference type="PANTHER" id="PTHR44111">
    <property type="entry name" value="ELONGATOR COMPLEX PROTEIN 2"/>
    <property type="match status" value="1"/>
</dbReference>
<keyword evidence="7 11" id="KW-0853">WD repeat</keyword>
<evidence type="ECO:0000256" key="1">
    <source>
        <dbReference type="ARBA" id="ARBA00004123"/>
    </source>
</evidence>
<dbReference type="InterPro" id="IPR020472">
    <property type="entry name" value="WD40_PAC1"/>
</dbReference>
<evidence type="ECO:0000256" key="4">
    <source>
        <dbReference type="ARBA" id="ARBA00005881"/>
    </source>
</evidence>
<dbReference type="GO" id="GO:0005737">
    <property type="term" value="C:cytoplasm"/>
    <property type="evidence" value="ECO:0007669"/>
    <property type="project" value="UniProtKB-SubCell"/>
</dbReference>
<evidence type="ECO:0000313" key="13">
    <source>
        <dbReference type="Proteomes" id="UP000807342"/>
    </source>
</evidence>
<dbReference type="InterPro" id="IPR037289">
    <property type="entry name" value="Elp2"/>
</dbReference>
<comment type="similarity">
    <text evidence="4">Belongs to the WD repeat ELP2 family.</text>
</comment>
<feature type="repeat" description="WD" evidence="11">
    <location>
        <begin position="296"/>
        <end position="333"/>
    </location>
</feature>
<accession>A0A9P5XJ98</accession>
<dbReference type="PROSITE" id="PS50294">
    <property type="entry name" value="WD_REPEATS_REGION"/>
    <property type="match status" value="4"/>
</dbReference>
<feature type="repeat" description="WD" evidence="11">
    <location>
        <begin position="410"/>
        <end position="441"/>
    </location>
</feature>
<evidence type="ECO:0000256" key="8">
    <source>
        <dbReference type="ARBA" id="ARBA00022694"/>
    </source>
</evidence>
<dbReference type="SUPFAM" id="SSF50978">
    <property type="entry name" value="WD40 repeat-like"/>
    <property type="match status" value="2"/>
</dbReference>
<name>A0A9P5XJ98_9AGAR</name>
<evidence type="ECO:0000256" key="2">
    <source>
        <dbReference type="ARBA" id="ARBA00004496"/>
    </source>
</evidence>
<evidence type="ECO:0000256" key="7">
    <source>
        <dbReference type="ARBA" id="ARBA00022574"/>
    </source>
</evidence>
<comment type="subcellular location">
    <subcellularLocation>
        <location evidence="2">Cytoplasm</location>
    </subcellularLocation>
    <subcellularLocation>
        <location evidence="1">Nucleus</location>
    </subcellularLocation>
</comment>
<dbReference type="PANTHER" id="PTHR44111:SF1">
    <property type="entry name" value="ELONGATOR COMPLEX PROTEIN 2"/>
    <property type="match status" value="1"/>
</dbReference>
<dbReference type="EMBL" id="MU151071">
    <property type="protein sequence ID" value="KAF9452492.1"/>
    <property type="molecule type" value="Genomic_DNA"/>
</dbReference>
<dbReference type="AlphaFoldDB" id="A0A9P5XJ98"/>
<keyword evidence="10" id="KW-0539">Nucleus</keyword>
<comment type="pathway">
    <text evidence="3">tRNA modification; 5-methoxycarbonylmethyl-2-thiouridine-tRNA biosynthesis.</text>
</comment>
<organism evidence="12 13">
    <name type="scientific">Macrolepiota fuliginosa MF-IS2</name>
    <dbReference type="NCBI Taxonomy" id="1400762"/>
    <lineage>
        <taxon>Eukaryota</taxon>
        <taxon>Fungi</taxon>
        <taxon>Dikarya</taxon>
        <taxon>Basidiomycota</taxon>
        <taxon>Agaricomycotina</taxon>
        <taxon>Agaricomycetes</taxon>
        <taxon>Agaricomycetidae</taxon>
        <taxon>Agaricales</taxon>
        <taxon>Agaricineae</taxon>
        <taxon>Agaricaceae</taxon>
        <taxon>Macrolepiota</taxon>
    </lineage>
</organism>
<dbReference type="Proteomes" id="UP000807342">
    <property type="component" value="Unassembled WGS sequence"/>
</dbReference>
<dbReference type="PRINTS" id="PR00320">
    <property type="entry name" value="GPROTEINBRPT"/>
</dbReference>
<dbReference type="GO" id="GO:0005634">
    <property type="term" value="C:nucleus"/>
    <property type="evidence" value="ECO:0007669"/>
    <property type="project" value="UniProtKB-SubCell"/>
</dbReference>
<dbReference type="GO" id="GO:0033588">
    <property type="term" value="C:elongator holoenzyme complex"/>
    <property type="evidence" value="ECO:0007669"/>
    <property type="project" value="InterPro"/>
</dbReference>
<proteinExistence type="inferred from homology"/>
<evidence type="ECO:0000256" key="6">
    <source>
        <dbReference type="ARBA" id="ARBA00022490"/>
    </source>
</evidence>
<evidence type="ECO:0000256" key="11">
    <source>
        <dbReference type="PROSITE-ProRule" id="PRU00221"/>
    </source>
</evidence>
<keyword evidence="9" id="KW-0677">Repeat</keyword>
<evidence type="ECO:0000256" key="9">
    <source>
        <dbReference type="ARBA" id="ARBA00022737"/>
    </source>
</evidence>
<dbReference type="Gene3D" id="2.130.10.10">
    <property type="entry name" value="YVTN repeat-like/Quinoprotein amine dehydrogenase"/>
    <property type="match status" value="3"/>
</dbReference>
<dbReference type="InterPro" id="IPR001680">
    <property type="entry name" value="WD40_rpt"/>
</dbReference>
<reference evidence="12" key="1">
    <citation type="submission" date="2020-11" db="EMBL/GenBank/DDBJ databases">
        <authorList>
            <consortium name="DOE Joint Genome Institute"/>
            <person name="Ahrendt S."/>
            <person name="Riley R."/>
            <person name="Andreopoulos W."/>
            <person name="Labutti K."/>
            <person name="Pangilinan J."/>
            <person name="Ruiz-Duenas F.J."/>
            <person name="Barrasa J.M."/>
            <person name="Sanchez-Garcia M."/>
            <person name="Camarero S."/>
            <person name="Miyauchi S."/>
            <person name="Serrano A."/>
            <person name="Linde D."/>
            <person name="Babiker R."/>
            <person name="Drula E."/>
            <person name="Ayuso-Fernandez I."/>
            <person name="Pacheco R."/>
            <person name="Padilla G."/>
            <person name="Ferreira P."/>
            <person name="Barriuso J."/>
            <person name="Kellner H."/>
            <person name="Castanera R."/>
            <person name="Alfaro M."/>
            <person name="Ramirez L."/>
            <person name="Pisabarro A.G."/>
            <person name="Kuo A."/>
            <person name="Tritt A."/>
            <person name="Lipzen A."/>
            <person name="He G."/>
            <person name="Yan M."/>
            <person name="Ng V."/>
            <person name="Cullen D."/>
            <person name="Martin F."/>
            <person name="Rosso M.-N."/>
            <person name="Henrissat B."/>
            <person name="Hibbett D."/>
            <person name="Martinez A.T."/>
            <person name="Grigoriev I.V."/>
        </authorList>
    </citation>
    <scope>NUCLEOTIDE SEQUENCE</scope>
    <source>
        <strain evidence="12">MF-IS2</strain>
    </source>
</reference>
<dbReference type="InterPro" id="IPR036322">
    <property type="entry name" value="WD40_repeat_dom_sf"/>
</dbReference>
<keyword evidence="6" id="KW-0963">Cytoplasm</keyword>
<sequence length="796" mass="86579">MTVSTAFVAAPTNRFSYAADASPDSSIALGSGNLVGLWDITTPNDHGILGTLPGHDAVVTCVRFLSNERLVTGDEQGMLFLWKKEEGKWKVAYKTKAHDKALTSVSAFDNCIVSGSSDSTVKIWEVVTLGSSEKLQERQTISTGKRYPLGLALICLPDTKVLLLAVSGTDTKVQLYLRGEDLFIHSASLAGHEDWVRALSFRPPPTPEEPLILASGSQDATIRLWSIEPLKITTPDSDREQGTLSDELLDAFEASLGEVAEGEEGGRQISLKRHILTIKSSDGSSRQFSVAFDALLIGHEFGITSLSWRPDLRPGSTPTILSSSTDSSLILWSPSTVLGATQESSTSIWINRQRFGDVGGQRLGGFVGALWARGSQEAIAWGWAGGWRRWSCTNMGKVGAEEEWQELGAISGHRGPVKGLAWSPNGEYLISTGVDQTTRVYGELFHSDVSRRTWHEIARPQVHGYDLLDAVFLDPLKFISIADEKVARVFEAPRNFVQLAQTLDVAHFSASEVDRPAGASVPPLGLSNKAVGDGSSVAPVLAPSTRRPFEGELAGATLWPEIEKIFGHGYESITLAVSHSRKLIATACKATSAEHAVVRVYETNKFRLIGQPLAGHALTVTRVAFSPDDRFILSVSRDRSWHLFESKGDDGYVPITAEKSHGRIIWDCAWSAEGDVFATASRDKTVKIWKQGERTWTASATIKTPSPATAVDFSPVDSDQQRKLAVGLEDGSIQIFSNVPSDPTAWKLDTMIDTSLAHVNQIHRLSWRPTTKDKGPKELASCSEDGTLKVLIIQGR</sequence>
<feature type="repeat" description="WD" evidence="11">
    <location>
        <begin position="95"/>
        <end position="126"/>
    </location>
</feature>
<evidence type="ECO:0000256" key="3">
    <source>
        <dbReference type="ARBA" id="ARBA00005043"/>
    </source>
</evidence>
<dbReference type="InterPro" id="IPR015943">
    <property type="entry name" value="WD40/YVTN_repeat-like_dom_sf"/>
</dbReference>
<dbReference type="InterPro" id="IPR019775">
    <property type="entry name" value="WD40_repeat_CS"/>
</dbReference>
<dbReference type="Pfam" id="PF00400">
    <property type="entry name" value="WD40"/>
    <property type="match status" value="7"/>
</dbReference>
<evidence type="ECO:0000256" key="10">
    <source>
        <dbReference type="ARBA" id="ARBA00023242"/>
    </source>
</evidence>
<keyword evidence="13" id="KW-1185">Reference proteome</keyword>
<dbReference type="PROSITE" id="PS50082">
    <property type="entry name" value="WD_REPEATS_2"/>
    <property type="match status" value="7"/>
</dbReference>
<keyword evidence="8" id="KW-0819">tRNA processing</keyword>
<evidence type="ECO:0000313" key="12">
    <source>
        <dbReference type="EMBL" id="KAF9452492.1"/>
    </source>
</evidence>
<protein>
    <recommendedName>
        <fullName evidence="5">Elongator complex protein 2</fullName>
    </recommendedName>
</protein>
<comment type="caution">
    <text evidence="12">The sequence shown here is derived from an EMBL/GenBank/DDBJ whole genome shotgun (WGS) entry which is preliminary data.</text>
</comment>